<dbReference type="CDD" id="cd03047">
    <property type="entry name" value="GST_N_2"/>
    <property type="match status" value="1"/>
</dbReference>
<dbReference type="InterPro" id="IPR004045">
    <property type="entry name" value="Glutathione_S-Trfase_N"/>
</dbReference>
<dbReference type="STRING" id="68895.RR42_m2494"/>
<feature type="domain" description="GST C-terminal" evidence="5">
    <location>
        <begin position="87"/>
        <end position="209"/>
    </location>
</feature>
<dbReference type="SUPFAM" id="SSF52833">
    <property type="entry name" value="Thioredoxin-like"/>
    <property type="match status" value="1"/>
</dbReference>
<organism evidence="6 7">
    <name type="scientific">Cupriavidus basilensis</name>
    <dbReference type="NCBI Taxonomy" id="68895"/>
    <lineage>
        <taxon>Bacteria</taxon>
        <taxon>Pseudomonadati</taxon>
        <taxon>Pseudomonadota</taxon>
        <taxon>Betaproteobacteria</taxon>
        <taxon>Burkholderiales</taxon>
        <taxon>Burkholderiaceae</taxon>
        <taxon>Cupriavidus</taxon>
    </lineage>
</organism>
<evidence type="ECO:0000313" key="6">
    <source>
        <dbReference type="EMBL" id="AJG19886.1"/>
    </source>
</evidence>
<dbReference type="PANTHER" id="PTHR44051:SF19">
    <property type="entry name" value="DISULFIDE-BOND OXIDOREDUCTASE YFCG"/>
    <property type="match status" value="1"/>
</dbReference>
<dbReference type="Proteomes" id="UP000031843">
    <property type="component" value="Chromosome main"/>
</dbReference>
<name>A0A0C4YGQ9_9BURK</name>
<dbReference type="InterPro" id="IPR040079">
    <property type="entry name" value="Glutathione_S-Trfase"/>
</dbReference>
<keyword evidence="7" id="KW-1185">Reference proteome</keyword>
<evidence type="ECO:0000256" key="3">
    <source>
        <dbReference type="RuleBase" id="RU003494"/>
    </source>
</evidence>
<dbReference type="InterPro" id="IPR036249">
    <property type="entry name" value="Thioredoxin-like_sf"/>
</dbReference>
<dbReference type="OrthoDB" id="5958450at2"/>
<sequence length="209" mass="23497">MLTIWGRANSVNVQKVLWGCEELGLPFQRIDAGMQFGGNNEPRYLAMNPNGRVPTIMDGDFVLWESNSILRYLAMEYGKAGALYPAGPKVRASVDRWLDWSLSTLQPAERPVFWGFVRTPAAERDVARLTAEAGVVAGLWRMLDQHLEGRDYMEGGVFTLADLVLGAYARRWFGLDGQIDRPALPNLERWYAQVSERAGFRQYVAAPLS</sequence>
<proteinExistence type="inferred from homology"/>
<dbReference type="SFLD" id="SFLDG01150">
    <property type="entry name" value="Main.1:_Beta-like"/>
    <property type="match status" value="1"/>
</dbReference>
<dbReference type="SUPFAM" id="SSF47616">
    <property type="entry name" value="GST C-terminal domain-like"/>
    <property type="match status" value="1"/>
</dbReference>
<dbReference type="FunFam" id="3.40.30.10:FF:000039">
    <property type="entry name" value="Glutathione S-transferase domain"/>
    <property type="match status" value="1"/>
</dbReference>
<dbReference type="InterPro" id="IPR010987">
    <property type="entry name" value="Glutathione-S-Trfase_C-like"/>
</dbReference>
<dbReference type="Gene3D" id="1.20.1050.10">
    <property type="match status" value="1"/>
</dbReference>
<evidence type="ECO:0000259" key="5">
    <source>
        <dbReference type="PROSITE" id="PS50405"/>
    </source>
</evidence>
<reference evidence="6 7" key="1">
    <citation type="journal article" date="2015" name="Genome Announc.">
        <title>Complete Genome Sequence of Cupriavidus basilensis 4G11, Isolated from the Oak Ridge Field Research Center Site.</title>
        <authorList>
            <person name="Ray J."/>
            <person name="Waters R.J."/>
            <person name="Skerker J.M."/>
            <person name="Kuehl J.V."/>
            <person name="Price M.N."/>
            <person name="Huang J."/>
            <person name="Chakraborty R."/>
            <person name="Arkin A.P."/>
            <person name="Deutschbauer A."/>
        </authorList>
    </citation>
    <scope>NUCLEOTIDE SEQUENCE [LARGE SCALE GENOMIC DNA]</scope>
    <source>
        <strain evidence="6">4G11</strain>
    </source>
</reference>
<dbReference type="RefSeq" id="WP_043347130.1">
    <property type="nucleotide sequence ID" value="NZ_CP010536.1"/>
</dbReference>
<dbReference type="Pfam" id="PF02798">
    <property type="entry name" value="GST_N"/>
    <property type="match status" value="1"/>
</dbReference>
<accession>A0A0C4YGQ9</accession>
<evidence type="ECO:0000313" key="7">
    <source>
        <dbReference type="Proteomes" id="UP000031843"/>
    </source>
</evidence>
<dbReference type="InterPro" id="IPR004046">
    <property type="entry name" value="GST_C"/>
</dbReference>
<keyword evidence="2 6" id="KW-0808">Transferase</keyword>
<dbReference type="PROSITE" id="PS50405">
    <property type="entry name" value="GST_CTER"/>
    <property type="match status" value="1"/>
</dbReference>
<dbReference type="Gene3D" id="3.40.30.10">
    <property type="entry name" value="Glutaredoxin"/>
    <property type="match status" value="1"/>
</dbReference>
<dbReference type="Pfam" id="PF00043">
    <property type="entry name" value="GST_C"/>
    <property type="match status" value="1"/>
</dbReference>
<protein>
    <submittedName>
        <fullName evidence="6">Putative glutathione S-transferase-like protein</fullName>
    </submittedName>
</protein>
<evidence type="ECO:0000259" key="4">
    <source>
        <dbReference type="PROSITE" id="PS50404"/>
    </source>
</evidence>
<evidence type="ECO:0000256" key="1">
    <source>
        <dbReference type="ARBA" id="ARBA00007409"/>
    </source>
</evidence>
<gene>
    <name evidence="6" type="ORF">RR42_m2494</name>
</gene>
<dbReference type="PROSITE" id="PS50404">
    <property type="entry name" value="GST_NTER"/>
    <property type="match status" value="1"/>
</dbReference>
<dbReference type="EMBL" id="CP010536">
    <property type="protein sequence ID" value="AJG19886.1"/>
    <property type="molecule type" value="Genomic_DNA"/>
</dbReference>
<dbReference type="SFLD" id="SFLDS00019">
    <property type="entry name" value="Glutathione_Transferase_(cytos"/>
    <property type="match status" value="1"/>
</dbReference>
<dbReference type="SFLD" id="SFLDG00358">
    <property type="entry name" value="Main_(cytGST)"/>
    <property type="match status" value="1"/>
</dbReference>
<dbReference type="AlphaFoldDB" id="A0A0C4YGQ9"/>
<dbReference type="KEGG" id="cbw:RR42_m2494"/>
<dbReference type="PANTHER" id="PTHR44051">
    <property type="entry name" value="GLUTATHIONE S-TRANSFERASE-RELATED"/>
    <property type="match status" value="1"/>
</dbReference>
<dbReference type="InterPro" id="IPR036282">
    <property type="entry name" value="Glutathione-S-Trfase_C_sf"/>
</dbReference>
<feature type="domain" description="GST N-terminal" evidence="4">
    <location>
        <begin position="1"/>
        <end position="81"/>
    </location>
</feature>
<comment type="similarity">
    <text evidence="1 3">Belongs to the GST superfamily.</text>
</comment>
<dbReference type="GO" id="GO:0016740">
    <property type="term" value="F:transferase activity"/>
    <property type="evidence" value="ECO:0007669"/>
    <property type="project" value="UniProtKB-KW"/>
</dbReference>
<evidence type="ECO:0000256" key="2">
    <source>
        <dbReference type="ARBA" id="ARBA00022679"/>
    </source>
</evidence>